<dbReference type="InterPro" id="IPR036356">
    <property type="entry name" value="ERp29_C_sf"/>
</dbReference>
<keyword evidence="5" id="KW-0677">Repeat</keyword>
<dbReference type="SUPFAM" id="SSF52833">
    <property type="entry name" value="Thioredoxin-like"/>
    <property type="match status" value="2"/>
</dbReference>
<dbReference type="Pfam" id="PF00085">
    <property type="entry name" value="Thioredoxin"/>
    <property type="match status" value="2"/>
</dbReference>
<comment type="similarity">
    <text evidence="2 9">Belongs to the protein disulfide isomerase family.</text>
</comment>
<gene>
    <name evidence="11" type="ORF">PROFUN_12176</name>
</gene>
<evidence type="ECO:0000256" key="3">
    <source>
        <dbReference type="ARBA" id="ARBA00012723"/>
    </source>
</evidence>
<dbReference type="STRING" id="1890364.A0A2P6N8F1"/>
<dbReference type="CDD" id="cd00238">
    <property type="entry name" value="ERp29c"/>
    <property type="match status" value="1"/>
</dbReference>
<reference evidence="11 12" key="1">
    <citation type="journal article" date="2018" name="Genome Biol. Evol.">
        <title>Multiple Roots of Fruiting Body Formation in Amoebozoa.</title>
        <authorList>
            <person name="Hillmann F."/>
            <person name="Forbes G."/>
            <person name="Novohradska S."/>
            <person name="Ferling I."/>
            <person name="Riege K."/>
            <person name="Groth M."/>
            <person name="Westermann M."/>
            <person name="Marz M."/>
            <person name="Spaller T."/>
            <person name="Winckler T."/>
            <person name="Schaap P."/>
            <person name="Glockner G."/>
        </authorList>
    </citation>
    <scope>NUCLEOTIDE SEQUENCE [LARGE SCALE GENOMIC DNA]</scope>
    <source>
        <strain evidence="11 12">Jena</strain>
    </source>
</reference>
<dbReference type="GO" id="GO:0006457">
    <property type="term" value="P:protein folding"/>
    <property type="evidence" value="ECO:0007669"/>
    <property type="project" value="TreeGrafter"/>
</dbReference>
<dbReference type="OrthoDB" id="10264505at2759"/>
<dbReference type="InterPro" id="IPR017937">
    <property type="entry name" value="Thioredoxin_CS"/>
</dbReference>
<dbReference type="PRINTS" id="PR00421">
    <property type="entry name" value="THIOREDOXIN"/>
</dbReference>
<organism evidence="11 12">
    <name type="scientific">Planoprotostelium fungivorum</name>
    <dbReference type="NCBI Taxonomy" id="1890364"/>
    <lineage>
        <taxon>Eukaryota</taxon>
        <taxon>Amoebozoa</taxon>
        <taxon>Evosea</taxon>
        <taxon>Variosea</taxon>
        <taxon>Cavosteliida</taxon>
        <taxon>Cavosteliaceae</taxon>
        <taxon>Planoprotostelium</taxon>
    </lineage>
</organism>
<dbReference type="PROSITE" id="PS00194">
    <property type="entry name" value="THIOREDOXIN_1"/>
    <property type="match status" value="2"/>
</dbReference>
<dbReference type="PANTHER" id="PTHR45672:SF11">
    <property type="entry name" value="PROTEIN DISULFIDE-ISOMERASE C17H9.14C"/>
    <property type="match status" value="1"/>
</dbReference>
<comment type="catalytic activity">
    <reaction evidence="1">
        <text>Catalyzes the rearrangement of -S-S- bonds in proteins.</text>
        <dbReference type="EC" id="5.3.4.1"/>
    </reaction>
</comment>
<evidence type="ECO:0000256" key="9">
    <source>
        <dbReference type="RuleBase" id="RU004208"/>
    </source>
</evidence>
<evidence type="ECO:0000256" key="5">
    <source>
        <dbReference type="ARBA" id="ARBA00022737"/>
    </source>
</evidence>
<dbReference type="Proteomes" id="UP000241769">
    <property type="component" value="Unassembled WGS sequence"/>
</dbReference>
<evidence type="ECO:0000256" key="8">
    <source>
        <dbReference type="ARBA" id="ARBA00023284"/>
    </source>
</evidence>
<dbReference type="FunFam" id="3.40.30.10:FF:000032">
    <property type="entry name" value="Protein disulfide-isomerase A6 homolog"/>
    <property type="match status" value="2"/>
</dbReference>
<dbReference type="Gene3D" id="3.40.30.10">
    <property type="entry name" value="Glutaredoxin"/>
    <property type="match status" value="2"/>
</dbReference>
<dbReference type="PANTHER" id="PTHR45672">
    <property type="entry name" value="PROTEIN DISULFIDE-ISOMERASE C17H9.14C-RELATED"/>
    <property type="match status" value="1"/>
</dbReference>
<dbReference type="InterPro" id="IPR011679">
    <property type="entry name" value="ERp29_C"/>
</dbReference>
<dbReference type="EMBL" id="MDYQ01000156">
    <property type="protein sequence ID" value="PRP80237.1"/>
    <property type="molecule type" value="Genomic_DNA"/>
</dbReference>
<evidence type="ECO:0000256" key="7">
    <source>
        <dbReference type="ARBA" id="ARBA00023235"/>
    </source>
</evidence>
<dbReference type="SUPFAM" id="SSF52047">
    <property type="entry name" value="RNI-like"/>
    <property type="match status" value="1"/>
</dbReference>
<dbReference type="InterPro" id="IPR005788">
    <property type="entry name" value="PDI_thioredoxin-like_dom"/>
</dbReference>
<sequence length="1244" mass="140305">MAAPQRRSLDHPDIARGLARAEHLPTEHQKLINDLFISYHEEELQCADRCMFHTSEKSLLKIKSKRNYLVAVGLYRFVIWKNRKTNLAKMKVALNIHVFDVKSILVQADMMTVQVEGGETLFIKSLGEDSPVALFGPIIRGIRLGQSLMTGSTLYNDKRHIQINAPDPSYFLELPPIERSEAGGLMTAYISSSNYVQHAFIFPDFIEHIRYIDHNKEDFIDLRYLPGPDPRSDSYIGIHTILWALSFNTQIKTLIIKDVALQTGSIFNIHKIHYGNLFGKAQISRLFRYNTTISKLIVSHPASGGADLDWDDTNEAIKENQENQIQHIEISETKLDLRQIYSISKMITHLNHSIRVLKLVNCGLTDRGLSFVLKALEHHEVTLNMEELDLSENLFAEASTAHFAAYLSHIKEDSKLKILGRSNIQHLKLIHPGLRNTQMIFKMVLPWLRVVTSLQSLDLSMNRLDRVDPADIGHLLHLPNLTDLNLRESFIFEDAIFGLFNSKPPNPERNVKINLNMNVVASPDVLSNALQHLVYNVTSLELSGMRLRDKGIISALHLLPRVCPKLESLSVGSNLVASSEADAACQAVAAYLTQNPGLKRLGLASNHLNYSYKSGMHFILEKLDHEHKLEELDITGNYTGDRVFLRLVETLKTNRSLKKIHIDKNDITTNGYLSLQICLQRHNRTLTDIPWPNDDYNSVTSNISNQAKIMRYVQCVQDIYFMLRTNGATPPSVVEENLRASLGPVEPLRRDLPAHLIPEGMPSKANGFELEQPPPESGLKHSLHLPWSRSKKSNKIYLRHRLKGILYRDTNKRWEDESQCKRYITRLPMNTCMSFDIDGQNQRRQKRAPRHQPTSYRKIRWHTKTITQRKMKTFIFFLIATALCSAAVVDLTSANFDTVVDGSKGVFIEFFAPWCGHCKSLAPAYEVVGESFARESSVVIAKVDADAEKELGSRFGIQGFPTLKYFPKGDKENPVDYDGGRTAEDIVAYVNNKAGTNARVKKTPSYVVDLTPSNFEKYVLDDKKNIFVEFFAPWCGHCKSLAPVWEKLAAAFANEPEVTIAKVDADAHRELGEKYGVTGFPTLKWFNKDDKKNPEAYNGGRDLAELVGYVNAELGTFRGLDGRLIATAGLIPDLSEIASKFLDATEAEKNNLVNLAKGTVERLTGKSKGYGDIFSKVISVVNKKGRDFVDVELTRLEKLLQGAISPLKHDELTVRRNILNTFKKAVETVKDAAESIIPDAPVAE</sequence>
<dbReference type="InterPro" id="IPR036249">
    <property type="entry name" value="Thioredoxin-like_sf"/>
</dbReference>
<dbReference type="InParanoid" id="A0A2P6N8F1"/>
<evidence type="ECO:0000256" key="6">
    <source>
        <dbReference type="ARBA" id="ARBA00023157"/>
    </source>
</evidence>
<evidence type="ECO:0000313" key="11">
    <source>
        <dbReference type="EMBL" id="PRP80237.1"/>
    </source>
</evidence>
<dbReference type="Gene3D" id="3.80.10.10">
    <property type="entry name" value="Ribonuclease Inhibitor"/>
    <property type="match status" value="1"/>
</dbReference>
<dbReference type="GO" id="GO:0005783">
    <property type="term" value="C:endoplasmic reticulum"/>
    <property type="evidence" value="ECO:0007669"/>
    <property type="project" value="InterPro"/>
</dbReference>
<evidence type="ECO:0000256" key="2">
    <source>
        <dbReference type="ARBA" id="ARBA00006347"/>
    </source>
</evidence>
<protein>
    <recommendedName>
        <fullName evidence="3">protein disulfide-isomerase</fullName>
        <ecNumber evidence="3">5.3.4.1</ecNumber>
    </recommendedName>
</protein>
<proteinExistence type="inferred from homology"/>
<keyword evidence="12" id="KW-1185">Reference proteome</keyword>
<evidence type="ECO:0000256" key="4">
    <source>
        <dbReference type="ARBA" id="ARBA00022729"/>
    </source>
</evidence>
<comment type="caution">
    <text evidence="11">The sequence shown here is derived from an EMBL/GenBank/DDBJ whole genome shotgun (WGS) entry which is preliminary data.</text>
</comment>
<dbReference type="GO" id="GO:0003756">
    <property type="term" value="F:protein disulfide isomerase activity"/>
    <property type="evidence" value="ECO:0007669"/>
    <property type="project" value="UniProtKB-EC"/>
</dbReference>
<dbReference type="PROSITE" id="PS51352">
    <property type="entry name" value="THIOREDOXIN_2"/>
    <property type="match status" value="2"/>
</dbReference>
<feature type="domain" description="Thioredoxin" evidence="10">
    <location>
        <begin position="977"/>
        <end position="1115"/>
    </location>
</feature>
<feature type="domain" description="Thioredoxin" evidence="10">
    <location>
        <begin position="880"/>
        <end position="969"/>
    </location>
</feature>
<keyword evidence="6" id="KW-1015">Disulfide bond</keyword>
<dbReference type="CDD" id="cd02998">
    <property type="entry name" value="PDI_a_ERp38"/>
    <property type="match status" value="2"/>
</dbReference>
<evidence type="ECO:0000256" key="1">
    <source>
        <dbReference type="ARBA" id="ARBA00001182"/>
    </source>
</evidence>
<dbReference type="Gene3D" id="1.20.1150.12">
    <property type="entry name" value="Endoplasmic reticulum resident protein 29, C-terminal domain"/>
    <property type="match status" value="1"/>
</dbReference>
<evidence type="ECO:0000313" key="12">
    <source>
        <dbReference type="Proteomes" id="UP000241769"/>
    </source>
</evidence>
<dbReference type="InterPro" id="IPR013766">
    <property type="entry name" value="Thioredoxin_domain"/>
</dbReference>
<dbReference type="InterPro" id="IPR051063">
    <property type="entry name" value="PDI"/>
</dbReference>
<accession>A0A2P6N8F1</accession>
<dbReference type="Pfam" id="PF07749">
    <property type="entry name" value="ERp29"/>
    <property type="match status" value="1"/>
</dbReference>
<keyword evidence="7 11" id="KW-0413">Isomerase</keyword>
<dbReference type="EC" id="5.3.4.1" evidence="3"/>
<dbReference type="SMART" id="SM00368">
    <property type="entry name" value="LRR_RI"/>
    <property type="match status" value="3"/>
</dbReference>
<evidence type="ECO:0000259" key="10">
    <source>
        <dbReference type="PROSITE" id="PS51352"/>
    </source>
</evidence>
<dbReference type="NCBIfam" id="TIGR01126">
    <property type="entry name" value="pdi_dom"/>
    <property type="match status" value="2"/>
</dbReference>
<dbReference type="SUPFAM" id="SSF47933">
    <property type="entry name" value="ERP29 C domain-like"/>
    <property type="match status" value="1"/>
</dbReference>
<dbReference type="AlphaFoldDB" id="A0A2P6N8F1"/>
<dbReference type="InterPro" id="IPR032675">
    <property type="entry name" value="LRR_dom_sf"/>
</dbReference>
<keyword evidence="4" id="KW-0732">Signal</keyword>
<keyword evidence="8" id="KW-0676">Redox-active center</keyword>
<name>A0A2P6N8F1_9EUKA</name>